<dbReference type="FunFam" id="3.20.20.100:FF:000004">
    <property type="entry name" value="Oxidoreductase, aldo/keto reductase"/>
    <property type="match status" value="1"/>
</dbReference>
<organism evidence="3 4">
    <name type="scientific">Paenibacillus nasutitermitis</name>
    <dbReference type="NCBI Taxonomy" id="1652958"/>
    <lineage>
        <taxon>Bacteria</taxon>
        <taxon>Bacillati</taxon>
        <taxon>Bacillota</taxon>
        <taxon>Bacilli</taxon>
        <taxon>Bacillales</taxon>
        <taxon>Paenibacillaceae</taxon>
        <taxon>Paenibacillus</taxon>
    </lineage>
</organism>
<proteinExistence type="predicted"/>
<dbReference type="InterPro" id="IPR023210">
    <property type="entry name" value="NADP_OxRdtase_dom"/>
</dbReference>
<evidence type="ECO:0000313" key="3">
    <source>
        <dbReference type="EMBL" id="GGD60996.1"/>
    </source>
</evidence>
<dbReference type="EMBL" id="BMHP01000001">
    <property type="protein sequence ID" value="GGD60996.1"/>
    <property type="molecule type" value="Genomic_DNA"/>
</dbReference>
<name>A0A916YTQ6_9BACL</name>
<evidence type="ECO:0000259" key="2">
    <source>
        <dbReference type="Pfam" id="PF00248"/>
    </source>
</evidence>
<dbReference type="AlphaFoldDB" id="A0A916YTQ6"/>
<dbReference type="Gene3D" id="3.20.20.100">
    <property type="entry name" value="NADP-dependent oxidoreductase domain"/>
    <property type="match status" value="1"/>
</dbReference>
<dbReference type="GO" id="GO:0016491">
    <property type="term" value="F:oxidoreductase activity"/>
    <property type="evidence" value="ECO:0007669"/>
    <property type="project" value="UniProtKB-KW"/>
</dbReference>
<dbReference type="SUPFAM" id="SSF51430">
    <property type="entry name" value="NAD(P)-linked oxidoreductase"/>
    <property type="match status" value="1"/>
</dbReference>
<dbReference type="PANTHER" id="PTHR43364">
    <property type="entry name" value="NADH-SPECIFIC METHYLGLYOXAL REDUCTASE-RELATED"/>
    <property type="match status" value="1"/>
</dbReference>
<dbReference type="PRINTS" id="PR00069">
    <property type="entry name" value="ALDKETRDTASE"/>
</dbReference>
<reference evidence="3" key="1">
    <citation type="journal article" date="2014" name="Int. J. Syst. Evol. Microbiol.">
        <title>Complete genome sequence of Corynebacterium casei LMG S-19264T (=DSM 44701T), isolated from a smear-ripened cheese.</title>
        <authorList>
            <consortium name="US DOE Joint Genome Institute (JGI-PGF)"/>
            <person name="Walter F."/>
            <person name="Albersmeier A."/>
            <person name="Kalinowski J."/>
            <person name="Ruckert C."/>
        </authorList>
    </citation>
    <scope>NUCLEOTIDE SEQUENCE</scope>
    <source>
        <strain evidence="3">CGMCC 1.15178</strain>
    </source>
</reference>
<dbReference type="RefSeq" id="WP_188991184.1">
    <property type="nucleotide sequence ID" value="NZ_BMHP01000001.1"/>
</dbReference>
<evidence type="ECO:0000256" key="1">
    <source>
        <dbReference type="ARBA" id="ARBA00023002"/>
    </source>
</evidence>
<comment type="caution">
    <text evidence="3">The sequence shown here is derived from an EMBL/GenBank/DDBJ whole genome shotgun (WGS) entry which is preliminary data.</text>
</comment>
<sequence>MKYRYLGRIGTKVSAFALGGSSFGSRASEEESIKIIEEALDFGINLIDTSNIYGKGESERIIGKAIKNKRQNVILASKFGAEATNEFNQSGASRRWIRTAVEQSLLRLQTDYIDLYQLHLPFEFVAYEEILLTLNDLVKEGKIHHIGTSNHLGWQIVQAQAISDRYHIQRFASEQTPYSIINRRMEFELAEIAKQYDLALFVYSPLSGGLLTGKYTAGQAPKSDSRAATLKGYVDTLDPELAENEYKFKIIEKLQQLANEAGISLANMAIAFTQSHPSVTSTLWGPRTLEQLKAYISGAQVRLSTDVLDAIDAIVPPGKRIDDKEQTWTPEWMSTERRRWHIN</sequence>
<accession>A0A916YTQ6</accession>
<keyword evidence="1" id="KW-0560">Oxidoreductase</keyword>
<gene>
    <name evidence="3" type="ORF">GCM10010911_18580</name>
</gene>
<reference evidence="3" key="2">
    <citation type="submission" date="2020-09" db="EMBL/GenBank/DDBJ databases">
        <authorList>
            <person name="Sun Q."/>
            <person name="Zhou Y."/>
        </authorList>
    </citation>
    <scope>NUCLEOTIDE SEQUENCE</scope>
    <source>
        <strain evidence="3">CGMCC 1.15178</strain>
    </source>
</reference>
<dbReference type="InterPro" id="IPR020471">
    <property type="entry name" value="AKR"/>
</dbReference>
<dbReference type="Pfam" id="PF00248">
    <property type="entry name" value="Aldo_ket_red"/>
    <property type="match status" value="1"/>
</dbReference>
<dbReference type="GO" id="GO:0005829">
    <property type="term" value="C:cytosol"/>
    <property type="evidence" value="ECO:0007669"/>
    <property type="project" value="TreeGrafter"/>
</dbReference>
<feature type="domain" description="NADP-dependent oxidoreductase" evidence="2">
    <location>
        <begin position="17"/>
        <end position="314"/>
    </location>
</feature>
<dbReference type="Proteomes" id="UP000612456">
    <property type="component" value="Unassembled WGS sequence"/>
</dbReference>
<keyword evidence="4" id="KW-1185">Reference proteome</keyword>
<dbReference type="InterPro" id="IPR036812">
    <property type="entry name" value="NAD(P)_OxRdtase_dom_sf"/>
</dbReference>
<protein>
    <submittedName>
        <fullName evidence="3">Aldo/keto reductase</fullName>
    </submittedName>
</protein>
<dbReference type="PANTHER" id="PTHR43364:SF4">
    <property type="entry name" value="NAD(P)-LINKED OXIDOREDUCTASE SUPERFAMILY PROTEIN"/>
    <property type="match status" value="1"/>
</dbReference>
<evidence type="ECO:0000313" key="4">
    <source>
        <dbReference type="Proteomes" id="UP000612456"/>
    </source>
</evidence>
<dbReference type="InterPro" id="IPR050523">
    <property type="entry name" value="AKR_Detox_Biosynth"/>
</dbReference>